<dbReference type="EMBL" id="CAUYUJ010020349">
    <property type="protein sequence ID" value="CAK0897554.1"/>
    <property type="molecule type" value="Genomic_DNA"/>
</dbReference>
<dbReference type="Proteomes" id="UP001189429">
    <property type="component" value="Unassembled WGS sequence"/>
</dbReference>
<feature type="non-terminal residue" evidence="2">
    <location>
        <position position="1"/>
    </location>
</feature>
<name>A0ABN9XH91_9DINO</name>
<comment type="caution">
    <text evidence="2">The sequence shown here is derived from an EMBL/GenBank/DDBJ whole genome shotgun (WGS) entry which is preliminary data.</text>
</comment>
<feature type="region of interest" description="Disordered" evidence="1">
    <location>
        <begin position="1"/>
        <end position="43"/>
    </location>
</feature>
<gene>
    <name evidence="2" type="ORF">PCOR1329_LOCUS75702</name>
</gene>
<feature type="non-terminal residue" evidence="2">
    <location>
        <position position="68"/>
    </location>
</feature>
<evidence type="ECO:0000313" key="2">
    <source>
        <dbReference type="EMBL" id="CAK0897554.1"/>
    </source>
</evidence>
<accession>A0ABN9XH91</accession>
<feature type="compositionally biased region" description="Basic and acidic residues" evidence="1">
    <location>
        <begin position="12"/>
        <end position="28"/>
    </location>
</feature>
<reference evidence="2" key="1">
    <citation type="submission" date="2023-10" db="EMBL/GenBank/DDBJ databases">
        <authorList>
            <person name="Chen Y."/>
            <person name="Shah S."/>
            <person name="Dougan E. K."/>
            <person name="Thang M."/>
            <person name="Chan C."/>
        </authorList>
    </citation>
    <scope>NUCLEOTIDE SEQUENCE [LARGE SCALE GENOMIC DNA]</scope>
</reference>
<evidence type="ECO:0000313" key="3">
    <source>
        <dbReference type="Proteomes" id="UP001189429"/>
    </source>
</evidence>
<evidence type="ECO:0000256" key="1">
    <source>
        <dbReference type="SAM" id="MobiDB-lite"/>
    </source>
</evidence>
<protein>
    <submittedName>
        <fullName evidence="2">Uncharacterized protein</fullName>
    </submittedName>
</protein>
<organism evidence="2 3">
    <name type="scientific">Prorocentrum cordatum</name>
    <dbReference type="NCBI Taxonomy" id="2364126"/>
    <lineage>
        <taxon>Eukaryota</taxon>
        <taxon>Sar</taxon>
        <taxon>Alveolata</taxon>
        <taxon>Dinophyceae</taxon>
        <taxon>Prorocentrales</taxon>
        <taxon>Prorocentraceae</taxon>
        <taxon>Prorocentrum</taxon>
    </lineage>
</organism>
<keyword evidence="3" id="KW-1185">Reference proteome</keyword>
<proteinExistence type="predicted"/>
<sequence length="68" mass="7122">GPALGGGAPPVGEHRGRPGGEEDQELVRGGRVAGHGRPGRGLPLLFLGAARGRRLQGSRLREVRRPQL</sequence>